<dbReference type="Pfam" id="PF10824">
    <property type="entry name" value="T7SS_ESX_EspC"/>
    <property type="match status" value="1"/>
</dbReference>
<dbReference type="AlphaFoldDB" id="U5VQL8"/>
<name>U5VQL8_9ACTN</name>
<dbReference type="EMBL" id="CP006272">
    <property type="protein sequence ID" value="AGZ39253.1"/>
    <property type="molecule type" value="Genomic_DNA"/>
</dbReference>
<proteinExistence type="predicted"/>
<dbReference type="STRING" id="1246995.AFR_04820"/>
<evidence type="ECO:0008006" key="3">
    <source>
        <dbReference type="Google" id="ProtNLM"/>
    </source>
</evidence>
<dbReference type="PATRIC" id="fig|1246995.3.peg.973"/>
<keyword evidence="2" id="KW-1185">Reference proteome</keyword>
<accession>U5VQL8</accession>
<dbReference type="GO" id="GO:0009306">
    <property type="term" value="P:protein secretion"/>
    <property type="evidence" value="ECO:0007669"/>
    <property type="project" value="InterPro"/>
</dbReference>
<protein>
    <recommendedName>
        <fullName evidence="3">PE domain-containing protein</fullName>
    </recommendedName>
</protein>
<dbReference type="Proteomes" id="UP000017746">
    <property type="component" value="Chromosome"/>
</dbReference>
<dbReference type="KEGG" id="afs:AFR_04820"/>
<reference evidence="1 2" key="1">
    <citation type="journal article" date="2014" name="J. Biotechnol.">
        <title>Complete genome sequence of the actinobacterium Actinoplanes friuliensis HAG 010964, producer of the lipopeptide antibiotic friulimycin.</title>
        <authorList>
            <person name="Ruckert C."/>
            <person name="Szczepanowski R."/>
            <person name="Albersmeier A."/>
            <person name="Goesmann A."/>
            <person name="Fischer N."/>
            <person name="Steinkamper A."/>
            <person name="Puhler A."/>
            <person name="Biener R."/>
            <person name="Schwartz D."/>
            <person name="Kalinowski J."/>
        </authorList>
    </citation>
    <scope>NUCLEOTIDE SEQUENCE [LARGE SCALE GENOMIC DNA]</scope>
    <source>
        <strain evidence="1 2">DSM 7358</strain>
    </source>
</reference>
<gene>
    <name evidence="1" type="ORF">AFR_04820</name>
</gene>
<sequence>MTSELEVDTAAVRAWAAALSGTAARISSAPPSPPGGPLWSSTEAAVAAADAAQVQVRLFADAVAEAARQVRAAADDYDDADDRAAARLRKIR</sequence>
<dbReference type="HOGENOM" id="CLU_2406678_0_0_11"/>
<organism evidence="1 2">
    <name type="scientific">Actinoplanes friuliensis DSM 7358</name>
    <dbReference type="NCBI Taxonomy" id="1246995"/>
    <lineage>
        <taxon>Bacteria</taxon>
        <taxon>Bacillati</taxon>
        <taxon>Actinomycetota</taxon>
        <taxon>Actinomycetes</taxon>
        <taxon>Micromonosporales</taxon>
        <taxon>Micromonosporaceae</taxon>
        <taxon>Actinoplanes</taxon>
    </lineage>
</organism>
<dbReference type="RefSeq" id="WP_023358286.1">
    <property type="nucleotide sequence ID" value="NC_022657.1"/>
</dbReference>
<dbReference type="InterPro" id="IPR022536">
    <property type="entry name" value="EspC"/>
</dbReference>
<evidence type="ECO:0000313" key="1">
    <source>
        <dbReference type="EMBL" id="AGZ39253.1"/>
    </source>
</evidence>
<evidence type="ECO:0000313" key="2">
    <source>
        <dbReference type="Proteomes" id="UP000017746"/>
    </source>
</evidence>